<evidence type="ECO:0000259" key="2">
    <source>
        <dbReference type="Pfam" id="PF01051"/>
    </source>
</evidence>
<comment type="similarity">
    <text evidence="1">Belongs to the initiator RepB protein family.</text>
</comment>
<reference evidence="3" key="1">
    <citation type="journal article" date="2014" name="Int. J. Antimicrob. Agents">
        <title>Use of MALDI-TOF/MS for routine detection of cfiA gene-positive Bacteroides fragilis strains.</title>
        <authorList>
            <person name="Fenyvesi V.S."/>
            <person name="Urban E."/>
            <person name="Bartha N."/>
            <person name="Abrok M."/>
            <person name="Kostrzewa M."/>
            <person name="Nagy E."/>
            <person name="Minarovits J."/>
            <person name="Soki J."/>
        </authorList>
    </citation>
    <scope>NUCLEOTIDE SEQUENCE</scope>
    <source>
        <strain evidence="3">69566</strain>
        <plasmid evidence="3">pBF69566b</plasmid>
    </source>
</reference>
<name>A0A097IY51_BACFG</name>
<evidence type="ECO:0000256" key="1">
    <source>
        <dbReference type="ARBA" id="ARBA00038283"/>
    </source>
</evidence>
<sequence length="347" mass="41447">MSFLISIFANIHFVVFLKQRSMAIKITNKDVIQSYLMTVSKYDFSVYEKRILYRLVEAMQCEIEGKKLYPGLRIEKTLYDDRVVLMPISAFLANDDDENYTRVKKALLDLRNKSFEFDDGQIWKVIGIIEKPQFNYKRGWVRFEIQPEVYNAVLNFSKGFRKYELKTAMEFTSQYSMRFYELMSGQERPLIYSIEDLKIMFGVQDKYKRNPDFIKRIIVPAKEELDAKSPYSFEYKILKEGRSFHSLKLYPKYQPEHRDEELEKHELQKQVSLGWDLDRLIRNYLKQELLFTDQEIRNNIDLFRDAQKKLDLMLELSTLKGKSRDKKNPKGYIINALKGKVKDKEEL</sequence>
<protein>
    <submittedName>
        <fullName evidence="3">RepA</fullName>
    </submittedName>
</protein>
<dbReference type="InterPro" id="IPR000525">
    <property type="entry name" value="Initiator_Rep_WH1"/>
</dbReference>
<organism evidence="3">
    <name type="scientific">Bacteroides fragilis</name>
    <dbReference type="NCBI Taxonomy" id="817"/>
    <lineage>
        <taxon>Bacteria</taxon>
        <taxon>Pseudomonadati</taxon>
        <taxon>Bacteroidota</taxon>
        <taxon>Bacteroidia</taxon>
        <taxon>Bacteroidales</taxon>
        <taxon>Bacteroidaceae</taxon>
        <taxon>Bacteroides</taxon>
    </lineage>
</organism>
<dbReference type="AlphaFoldDB" id="A0A097IY51"/>
<feature type="domain" description="Initiator Rep protein WH1" evidence="2">
    <location>
        <begin position="31"/>
        <end position="183"/>
    </location>
</feature>
<dbReference type="InterPro" id="IPR036390">
    <property type="entry name" value="WH_DNA-bd_sf"/>
</dbReference>
<accession>A0A097IY51</accession>
<dbReference type="GO" id="GO:0006270">
    <property type="term" value="P:DNA replication initiation"/>
    <property type="evidence" value="ECO:0007669"/>
    <property type="project" value="InterPro"/>
</dbReference>
<dbReference type="Pfam" id="PF01051">
    <property type="entry name" value="Rep3_N"/>
    <property type="match status" value="1"/>
</dbReference>
<dbReference type="Pfam" id="PF21205">
    <property type="entry name" value="Rep3_C"/>
    <property type="match status" value="1"/>
</dbReference>
<dbReference type="GO" id="GO:0003887">
    <property type="term" value="F:DNA-directed DNA polymerase activity"/>
    <property type="evidence" value="ECO:0007669"/>
    <property type="project" value="InterPro"/>
</dbReference>
<geneLocation type="plasmid" evidence="3">
    <name>pBF69566b</name>
</geneLocation>
<dbReference type="Gene3D" id="1.10.10.10">
    <property type="entry name" value="Winged helix-like DNA-binding domain superfamily/Winged helix DNA-binding domain"/>
    <property type="match status" value="2"/>
</dbReference>
<keyword evidence="3" id="KW-0614">Plasmid</keyword>
<evidence type="ECO:0000313" key="3">
    <source>
        <dbReference type="EMBL" id="AIT71649.1"/>
    </source>
</evidence>
<dbReference type="InterPro" id="IPR036388">
    <property type="entry name" value="WH-like_DNA-bd_sf"/>
</dbReference>
<proteinExistence type="inferred from homology"/>
<dbReference type="SUPFAM" id="SSF46785">
    <property type="entry name" value="Winged helix' DNA-binding domain"/>
    <property type="match status" value="2"/>
</dbReference>
<dbReference type="EMBL" id="KJ830768">
    <property type="protein sequence ID" value="AIT71649.1"/>
    <property type="molecule type" value="Genomic_DNA"/>
</dbReference>